<evidence type="ECO:0000313" key="1">
    <source>
        <dbReference type="EMBL" id="QEG40300.1"/>
    </source>
</evidence>
<dbReference type="EMBL" id="CP042914">
    <property type="protein sequence ID" value="QEG40300.1"/>
    <property type="molecule type" value="Genomic_DNA"/>
</dbReference>
<gene>
    <name evidence="1" type="ORF">UC8_23070</name>
</gene>
<proteinExistence type="predicted"/>
<accession>A0A5B9QRJ2</accession>
<keyword evidence="2" id="KW-1185">Reference proteome</keyword>
<protein>
    <submittedName>
        <fullName evidence="1">Uncharacterized protein</fullName>
    </submittedName>
</protein>
<dbReference type="RefSeq" id="WP_157609900.1">
    <property type="nucleotide sequence ID" value="NZ_CP042914.1"/>
</dbReference>
<dbReference type="AlphaFoldDB" id="A0A5B9QRJ2"/>
<dbReference type="Proteomes" id="UP000325286">
    <property type="component" value="Chromosome"/>
</dbReference>
<sequence>MPTFETCHVVAAYRERCEDRVDLLTDGERTLIVVADDCPHRVFCDTADLS</sequence>
<name>A0A5B9QRJ2_9BACT</name>
<dbReference type="KEGG" id="rul:UC8_23070"/>
<organism evidence="1 2">
    <name type="scientific">Roseimaritima ulvae</name>
    <dbReference type="NCBI Taxonomy" id="980254"/>
    <lineage>
        <taxon>Bacteria</taxon>
        <taxon>Pseudomonadati</taxon>
        <taxon>Planctomycetota</taxon>
        <taxon>Planctomycetia</taxon>
        <taxon>Pirellulales</taxon>
        <taxon>Pirellulaceae</taxon>
        <taxon>Roseimaritima</taxon>
    </lineage>
</organism>
<evidence type="ECO:0000313" key="2">
    <source>
        <dbReference type="Proteomes" id="UP000325286"/>
    </source>
</evidence>
<reference evidence="1 2" key="1">
    <citation type="submission" date="2019-08" db="EMBL/GenBank/DDBJ databases">
        <title>Deep-cultivation of Planctomycetes and their phenomic and genomic characterization uncovers novel biology.</title>
        <authorList>
            <person name="Wiegand S."/>
            <person name="Jogler M."/>
            <person name="Boedeker C."/>
            <person name="Pinto D."/>
            <person name="Vollmers J."/>
            <person name="Rivas-Marin E."/>
            <person name="Kohn T."/>
            <person name="Peeters S.H."/>
            <person name="Heuer A."/>
            <person name="Rast P."/>
            <person name="Oberbeckmann S."/>
            <person name="Bunk B."/>
            <person name="Jeske O."/>
            <person name="Meyerdierks A."/>
            <person name="Storesund J.E."/>
            <person name="Kallscheuer N."/>
            <person name="Luecker S."/>
            <person name="Lage O.M."/>
            <person name="Pohl T."/>
            <person name="Merkel B.J."/>
            <person name="Hornburger P."/>
            <person name="Mueller R.-W."/>
            <person name="Bruemmer F."/>
            <person name="Labrenz M."/>
            <person name="Spormann A.M."/>
            <person name="Op den Camp H."/>
            <person name="Overmann J."/>
            <person name="Amann R."/>
            <person name="Jetten M.S.M."/>
            <person name="Mascher T."/>
            <person name="Medema M.H."/>
            <person name="Devos D.P."/>
            <person name="Kaster A.-K."/>
            <person name="Ovreas L."/>
            <person name="Rohde M."/>
            <person name="Galperin M.Y."/>
            <person name="Jogler C."/>
        </authorList>
    </citation>
    <scope>NUCLEOTIDE SEQUENCE [LARGE SCALE GENOMIC DNA]</scope>
    <source>
        <strain evidence="1 2">UC8</strain>
    </source>
</reference>